<dbReference type="Gene3D" id="3.40.50.410">
    <property type="entry name" value="von Willebrand factor, type A domain"/>
    <property type="match status" value="1"/>
</dbReference>
<keyword evidence="3" id="KW-1185">Reference proteome</keyword>
<evidence type="ECO:0000313" key="3">
    <source>
        <dbReference type="Proteomes" id="UP000221024"/>
    </source>
</evidence>
<feature type="domain" description="VWFA" evidence="1">
    <location>
        <begin position="182"/>
        <end position="280"/>
    </location>
</feature>
<reference evidence="2 3" key="1">
    <citation type="submission" date="2017-10" db="EMBL/GenBank/DDBJ databases">
        <title>Draft genome of Longimonas halophila.</title>
        <authorList>
            <person name="Goh K.M."/>
            <person name="Shamsir M.S."/>
            <person name="Lim S.W."/>
        </authorList>
    </citation>
    <scope>NUCLEOTIDE SEQUENCE [LARGE SCALE GENOMIC DNA]</scope>
    <source>
        <strain evidence="2 3">KCTC 42399</strain>
    </source>
</reference>
<dbReference type="RefSeq" id="WP_098062652.1">
    <property type="nucleotide sequence ID" value="NZ_PDEP01000010.1"/>
</dbReference>
<dbReference type="AlphaFoldDB" id="A0A2H3NMG6"/>
<dbReference type="SUPFAM" id="SSF53300">
    <property type="entry name" value="vWA-like"/>
    <property type="match status" value="1"/>
</dbReference>
<accession>A0A2H3NMG6</accession>
<proteinExistence type="predicted"/>
<dbReference type="InterPro" id="IPR002035">
    <property type="entry name" value="VWF_A"/>
</dbReference>
<dbReference type="InterPro" id="IPR036465">
    <property type="entry name" value="vWFA_dom_sf"/>
</dbReference>
<dbReference type="Pfam" id="PF13519">
    <property type="entry name" value="VWA_2"/>
    <property type="match status" value="1"/>
</dbReference>
<evidence type="ECO:0000313" key="2">
    <source>
        <dbReference type="EMBL" id="PEN05963.1"/>
    </source>
</evidence>
<dbReference type="OrthoDB" id="9766740at2"/>
<sequence length="370" mass="43043">MAFSFEYTAWDEARHGDQRPLFEQLNELFQELLQHTAGDANEALEWLTQLDEQYDLTEGHDEGIGDFIEELKRRGYLQEGEKGQSIQITARTERALRERALDRIFDNLQKDGRGTHRTPYAGQGDERLPETRRWAFGDSINRLDVTGTLSNAFRRSGIGSDWHLSEDDFRVHETDHRSTMATVLMIDLSHSMVLYGEDRITPARKTALALAELIKTRYPDDTLDIVAFGNEAWEVDLKDLPYLEVGPYYTNTRAGLQRARDILHRRKNRNKQIFMITDGKPSCHIENGRMYRNAYGLDRRIVNKVLDQGMMCRREGITITTFMLARNPQLQDFVRDLTETNHGRAYYASLDDLGSFLFEDYVRNRRTHVR</sequence>
<protein>
    <recommendedName>
        <fullName evidence="1">VWFA domain-containing protein</fullName>
    </recommendedName>
</protein>
<comment type="caution">
    <text evidence="2">The sequence shown here is derived from an EMBL/GenBank/DDBJ whole genome shotgun (WGS) entry which is preliminary data.</text>
</comment>
<dbReference type="EMBL" id="PDEP01000010">
    <property type="protein sequence ID" value="PEN05963.1"/>
    <property type="molecule type" value="Genomic_DNA"/>
</dbReference>
<evidence type="ECO:0000259" key="1">
    <source>
        <dbReference type="Pfam" id="PF13519"/>
    </source>
</evidence>
<dbReference type="CDD" id="cd00198">
    <property type="entry name" value="vWFA"/>
    <property type="match status" value="1"/>
</dbReference>
<name>A0A2H3NMG6_9BACT</name>
<organism evidence="2 3">
    <name type="scientific">Longimonas halophila</name>
    <dbReference type="NCBI Taxonomy" id="1469170"/>
    <lineage>
        <taxon>Bacteria</taxon>
        <taxon>Pseudomonadati</taxon>
        <taxon>Rhodothermota</taxon>
        <taxon>Rhodothermia</taxon>
        <taxon>Rhodothermales</taxon>
        <taxon>Salisaetaceae</taxon>
        <taxon>Longimonas</taxon>
    </lineage>
</organism>
<dbReference type="Proteomes" id="UP000221024">
    <property type="component" value="Unassembled WGS sequence"/>
</dbReference>
<gene>
    <name evidence="2" type="ORF">CRI93_10795</name>
</gene>